<dbReference type="Proteomes" id="UP000230903">
    <property type="component" value="Unassembled WGS sequence"/>
</dbReference>
<proteinExistence type="predicted"/>
<comment type="caution">
    <text evidence="1">The sequence shown here is derived from an EMBL/GenBank/DDBJ whole genome shotgun (WGS) entry which is preliminary data.</text>
</comment>
<evidence type="ECO:0000313" key="1">
    <source>
        <dbReference type="EMBL" id="PIR88032.1"/>
    </source>
</evidence>
<dbReference type="AlphaFoldDB" id="A0A2H0UNN3"/>
<gene>
    <name evidence="1" type="ORF">COU10_01410</name>
</gene>
<organism evidence="1 2">
    <name type="scientific">Candidatus Harrisonbacteria bacterium CG10_big_fil_rev_8_21_14_0_10_45_28</name>
    <dbReference type="NCBI Taxonomy" id="1974586"/>
    <lineage>
        <taxon>Bacteria</taxon>
        <taxon>Candidatus Harrisoniibacteriota</taxon>
    </lineage>
</organism>
<name>A0A2H0UNN3_9BACT</name>
<dbReference type="EMBL" id="PFBC01000022">
    <property type="protein sequence ID" value="PIR88032.1"/>
    <property type="molecule type" value="Genomic_DNA"/>
</dbReference>
<accession>A0A2H0UNN3</accession>
<evidence type="ECO:0000313" key="2">
    <source>
        <dbReference type="Proteomes" id="UP000230903"/>
    </source>
</evidence>
<protein>
    <submittedName>
        <fullName evidence="1">Uncharacterized protein</fullName>
    </submittedName>
</protein>
<reference evidence="2" key="1">
    <citation type="submission" date="2017-09" db="EMBL/GenBank/DDBJ databases">
        <title>Depth-based differentiation of microbial function through sediment-hosted aquifers and enrichment of novel symbionts in the deep terrestrial subsurface.</title>
        <authorList>
            <person name="Probst A.J."/>
            <person name="Ladd B."/>
            <person name="Jarett J.K."/>
            <person name="Geller-Mcgrath D.E."/>
            <person name="Sieber C.M.K."/>
            <person name="Emerson J.B."/>
            <person name="Anantharaman K."/>
            <person name="Thomas B.C."/>
            <person name="Malmstrom R."/>
            <person name="Stieglmeier M."/>
            <person name="Klingl A."/>
            <person name="Woyke T."/>
            <person name="Ryan C.M."/>
            <person name="Banfield J.F."/>
        </authorList>
    </citation>
    <scope>NUCLEOTIDE SEQUENCE [LARGE SCALE GENOMIC DNA]</scope>
</reference>
<sequence length="137" mass="16083">MEKIFPLPESKNEIMREEVINAYKKFVEQGIKSPDALDLDDPEVKEANELFYRWQTQEDTRAKGNEELSLRIHLAKTMLYVDAGFTDPNYLDEILKDWLVQDAQNAEKQNDNPARIETRKQLAEAMKKIRNLLKEQT</sequence>